<dbReference type="Pfam" id="PF00892">
    <property type="entry name" value="EamA"/>
    <property type="match status" value="1"/>
</dbReference>
<evidence type="ECO:0000256" key="2">
    <source>
        <dbReference type="ARBA" id="ARBA00007362"/>
    </source>
</evidence>
<feature type="transmembrane region" description="Helical" evidence="8">
    <location>
        <begin position="132"/>
        <end position="150"/>
    </location>
</feature>
<feature type="transmembrane region" description="Helical" evidence="8">
    <location>
        <begin position="77"/>
        <end position="96"/>
    </location>
</feature>
<comment type="subcellular location">
    <subcellularLocation>
        <location evidence="1">Cell membrane</location>
        <topology evidence="1">Multi-pass membrane protein</topology>
    </subcellularLocation>
</comment>
<dbReference type="GO" id="GO:0005886">
    <property type="term" value="C:plasma membrane"/>
    <property type="evidence" value="ECO:0007669"/>
    <property type="project" value="UniProtKB-SubCell"/>
</dbReference>
<accession>A0A2D2B2E4</accession>
<keyword evidence="3" id="KW-0813">Transport</keyword>
<keyword evidence="6 8" id="KW-1133">Transmembrane helix</keyword>
<feature type="domain" description="EamA" evidence="9">
    <location>
        <begin position="12"/>
        <end position="146"/>
    </location>
</feature>
<keyword evidence="4" id="KW-1003">Cell membrane</keyword>
<comment type="similarity">
    <text evidence="2">Belongs to the EamA transporter family.</text>
</comment>
<organism evidence="10 11">
    <name type="scientific">Caulobacter mirabilis</name>
    <dbReference type="NCBI Taxonomy" id="69666"/>
    <lineage>
        <taxon>Bacteria</taxon>
        <taxon>Pseudomonadati</taxon>
        <taxon>Pseudomonadota</taxon>
        <taxon>Alphaproteobacteria</taxon>
        <taxon>Caulobacterales</taxon>
        <taxon>Caulobacteraceae</taxon>
        <taxon>Caulobacter</taxon>
    </lineage>
</organism>
<dbReference type="InterPro" id="IPR004626">
    <property type="entry name" value="RarD"/>
</dbReference>
<feature type="transmembrane region" description="Helical" evidence="8">
    <location>
        <begin position="269"/>
        <end position="290"/>
    </location>
</feature>
<evidence type="ECO:0000256" key="7">
    <source>
        <dbReference type="ARBA" id="ARBA00023136"/>
    </source>
</evidence>
<keyword evidence="5 8" id="KW-0812">Transmembrane</keyword>
<evidence type="ECO:0000256" key="4">
    <source>
        <dbReference type="ARBA" id="ARBA00022475"/>
    </source>
</evidence>
<reference evidence="10 11" key="1">
    <citation type="submission" date="2017-10" db="EMBL/GenBank/DDBJ databases">
        <title>Genome sequence of Caulobacter mirabilis FWC38.</title>
        <authorList>
            <person name="Fiebig A."/>
            <person name="Crosson S."/>
        </authorList>
    </citation>
    <scope>NUCLEOTIDE SEQUENCE [LARGE SCALE GENOMIC DNA]</scope>
    <source>
        <strain evidence="10 11">FWC 38</strain>
    </source>
</reference>
<name>A0A2D2B2E4_9CAUL</name>
<dbReference type="InterPro" id="IPR037185">
    <property type="entry name" value="EmrE-like"/>
</dbReference>
<dbReference type="RefSeq" id="WP_099623668.1">
    <property type="nucleotide sequence ID" value="NZ_CP024201.1"/>
</dbReference>
<dbReference type="AlphaFoldDB" id="A0A2D2B2E4"/>
<dbReference type="KEGG" id="cmb:CSW64_19540"/>
<sequence length="300" mass="32221">MTEVKDESRAAVIAGAACYTLWGMLPLWMYALKHAGVGPMEITAQRAVWAVIWAALLVVVARKLPELRQVVRNPKTMGLLLLSALLIGANWLIYVIAVNSGRTLEASLGYYINPLMNMAAGALFFRERIDRFGFVAIGLAAVGVAVQTVAVGHPPLLSIGLALTFCAYGLIRKLVAADAQTGLFVEAAVLTLPALVYVIWLQNEGLGHFGQDGSTTLLLLVAGPLTVAPLALFAWAARRMPLVWLGFLQFIAPTLQFLVGVWSGEAFTALKAVAFAFIWIGAGVFAFGAWRRTRRAAVAA</sequence>
<protein>
    <submittedName>
        <fullName evidence="10">Protein RarD</fullName>
    </submittedName>
</protein>
<keyword evidence="7 8" id="KW-0472">Membrane</keyword>
<evidence type="ECO:0000313" key="10">
    <source>
        <dbReference type="EMBL" id="ATQ44420.1"/>
    </source>
</evidence>
<feature type="transmembrane region" description="Helical" evidence="8">
    <location>
        <begin position="242"/>
        <end position="263"/>
    </location>
</feature>
<dbReference type="InterPro" id="IPR000620">
    <property type="entry name" value="EamA_dom"/>
</dbReference>
<evidence type="ECO:0000256" key="6">
    <source>
        <dbReference type="ARBA" id="ARBA00022989"/>
    </source>
</evidence>
<evidence type="ECO:0000256" key="8">
    <source>
        <dbReference type="SAM" id="Phobius"/>
    </source>
</evidence>
<dbReference type="NCBIfam" id="TIGR00688">
    <property type="entry name" value="rarD"/>
    <property type="match status" value="1"/>
</dbReference>
<dbReference type="OrthoDB" id="369870at2"/>
<keyword evidence="11" id="KW-1185">Reference proteome</keyword>
<evidence type="ECO:0000259" key="9">
    <source>
        <dbReference type="Pfam" id="PF00892"/>
    </source>
</evidence>
<feature type="transmembrane region" description="Helical" evidence="8">
    <location>
        <begin position="47"/>
        <end position="65"/>
    </location>
</feature>
<evidence type="ECO:0000313" key="11">
    <source>
        <dbReference type="Proteomes" id="UP000228945"/>
    </source>
</evidence>
<feature type="transmembrane region" description="Helical" evidence="8">
    <location>
        <begin position="156"/>
        <end position="171"/>
    </location>
</feature>
<dbReference type="EMBL" id="CP024201">
    <property type="protein sequence ID" value="ATQ44420.1"/>
    <property type="molecule type" value="Genomic_DNA"/>
</dbReference>
<proteinExistence type="inferred from homology"/>
<evidence type="ECO:0000256" key="5">
    <source>
        <dbReference type="ARBA" id="ARBA00022692"/>
    </source>
</evidence>
<evidence type="ECO:0000256" key="1">
    <source>
        <dbReference type="ARBA" id="ARBA00004651"/>
    </source>
</evidence>
<feature type="transmembrane region" description="Helical" evidence="8">
    <location>
        <begin position="108"/>
        <end position="125"/>
    </location>
</feature>
<feature type="transmembrane region" description="Helical" evidence="8">
    <location>
        <begin position="12"/>
        <end position="32"/>
    </location>
</feature>
<evidence type="ECO:0000256" key="3">
    <source>
        <dbReference type="ARBA" id="ARBA00022448"/>
    </source>
</evidence>
<feature type="transmembrane region" description="Helical" evidence="8">
    <location>
        <begin position="183"/>
        <end position="202"/>
    </location>
</feature>
<dbReference type="Proteomes" id="UP000228945">
    <property type="component" value="Chromosome"/>
</dbReference>
<dbReference type="SUPFAM" id="SSF103481">
    <property type="entry name" value="Multidrug resistance efflux transporter EmrE"/>
    <property type="match status" value="1"/>
</dbReference>
<gene>
    <name evidence="10" type="primary">rarD</name>
    <name evidence="10" type="ORF">CSW64_19540</name>
</gene>
<feature type="transmembrane region" description="Helical" evidence="8">
    <location>
        <begin position="214"/>
        <end position="235"/>
    </location>
</feature>